<keyword evidence="1" id="KW-0732">Signal</keyword>
<feature type="chain" id="PRO_5005191975" evidence="1">
    <location>
        <begin position="28"/>
        <end position="128"/>
    </location>
</feature>
<evidence type="ECO:0000313" key="2">
    <source>
        <dbReference type="EMBL" id="CEM45048.1"/>
    </source>
</evidence>
<gene>
    <name evidence="2" type="ORF">Cvel_7384</name>
</gene>
<name>A0A0G4HLQ0_9ALVE</name>
<sequence length="128" mass="13477">MMLAQTSPAVATSLLLACLLSSTPARGSQFLTGDDLFAEGPSTTSSPLVFPTNLTIHSVGGPPPDHSFPEGPDANFTDVPDVESIVHVAMDAQQAALSLTAHLPDFQPETTCQDLILQPAFFESDPQK</sequence>
<proteinExistence type="predicted"/>
<dbReference type="AlphaFoldDB" id="A0A0G4HLQ0"/>
<dbReference type="EMBL" id="CDMZ01003085">
    <property type="protein sequence ID" value="CEM45048.1"/>
    <property type="molecule type" value="Genomic_DNA"/>
</dbReference>
<reference evidence="2" key="1">
    <citation type="submission" date="2014-11" db="EMBL/GenBank/DDBJ databases">
        <authorList>
            <person name="Otto D Thomas"/>
            <person name="Naeem Raeece"/>
        </authorList>
    </citation>
    <scope>NUCLEOTIDE SEQUENCE</scope>
</reference>
<evidence type="ECO:0000256" key="1">
    <source>
        <dbReference type="SAM" id="SignalP"/>
    </source>
</evidence>
<protein>
    <submittedName>
        <fullName evidence="2">Uncharacterized protein</fullName>
    </submittedName>
</protein>
<organism evidence="2">
    <name type="scientific">Chromera velia CCMP2878</name>
    <dbReference type="NCBI Taxonomy" id="1169474"/>
    <lineage>
        <taxon>Eukaryota</taxon>
        <taxon>Sar</taxon>
        <taxon>Alveolata</taxon>
        <taxon>Colpodellida</taxon>
        <taxon>Chromeraceae</taxon>
        <taxon>Chromera</taxon>
    </lineage>
</organism>
<dbReference type="VEuPathDB" id="CryptoDB:Cvel_7384"/>
<feature type="signal peptide" evidence="1">
    <location>
        <begin position="1"/>
        <end position="27"/>
    </location>
</feature>
<accession>A0A0G4HLQ0</accession>